<evidence type="ECO:0000256" key="1">
    <source>
        <dbReference type="SAM" id="MobiDB-lite"/>
    </source>
</evidence>
<dbReference type="GO" id="GO:0000166">
    <property type="term" value="F:nucleotide binding"/>
    <property type="evidence" value="ECO:0007669"/>
    <property type="project" value="InterPro"/>
</dbReference>
<keyword evidence="2" id="KW-0812">Transmembrane</keyword>
<dbReference type="EMBL" id="SVNY01000007">
    <property type="protein sequence ID" value="MBE6834478.1"/>
    <property type="molecule type" value="Genomic_DNA"/>
</dbReference>
<evidence type="ECO:0000313" key="4">
    <source>
        <dbReference type="Proteomes" id="UP000754750"/>
    </source>
</evidence>
<accession>A0A928Q3X9</accession>
<feature type="compositionally biased region" description="Basic and acidic residues" evidence="1">
    <location>
        <begin position="433"/>
        <end position="446"/>
    </location>
</feature>
<feature type="transmembrane region" description="Helical" evidence="2">
    <location>
        <begin position="780"/>
        <end position="801"/>
    </location>
</feature>
<feature type="transmembrane region" description="Helical" evidence="2">
    <location>
        <begin position="1084"/>
        <end position="1103"/>
    </location>
</feature>
<feature type="transmembrane region" description="Helical" evidence="2">
    <location>
        <begin position="591"/>
        <end position="611"/>
    </location>
</feature>
<feature type="transmembrane region" description="Helical" evidence="2">
    <location>
        <begin position="556"/>
        <end position="576"/>
    </location>
</feature>
<feature type="compositionally biased region" description="Low complexity" evidence="1">
    <location>
        <begin position="402"/>
        <end position="412"/>
    </location>
</feature>
<feature type="compositionally biased region" description="Basic and acidic residues" evidence="1">
    <location>
        <begin position="89"/>
        <end position="112"/>
    </location>
</feature>
<keyword evidence="2" id="KW-1133">Transmembrane helix</keyword>
<feature type="region of interest" description="Disordered" evidence="1">
    <location>
        <begin position="475"/>
        <end position="540"/>
    </location>
</feature>
<gene>
    <name evidence="3" type="ORF">E7512_13045</name>
</gene>
<feature type="compositionally biased region" description="Pro residues" evidence="1">
    <location>
        <begin position="363"/>
        <end position="373"/>
    </location>
</feature>
<protein>
    <submittedName>
        <fullName evidence="3">Uncharacterized protein</fullName>
    </submittedName>
</protein>
<dbReference type="Gene3D" id="3.40.50.1000">
    <property type="entry name" value="HAD superfamily/HAD-like"/>
    <property type="match status" value="1"/>
</dbReference>
<feature type="compositionally biased region" description="Low complexity" evidence="1">
    <location>
        <begin position="352"/>
        <end position="362"/>
    </location>
</feature>
<organism evidence="3 4">
    <name type="scientific">Faecalispora sporosphaeroides</name>
    <dbReference type="NCBI Taxonomy" id="1549"/>
    <lineage>
        <taxon>Bacteria</taxon>
        <taxon>Bacillati</taxon>
        <taxon>Bacillota</taxon>
        <taxon>Clostridia</taxon>
        <taxon>Eubacteriales</taxon>
        <taxon>Oscillospiraceae</taxon>
        <taxon>Faecalispora</taxon>
    </lineage>
</organism>
<feature type="transmembrane region" description="Helical" evidence="2">
    <location>
        <begin position="1059"/>
        <end position="1078"/>
    </location>
</feature>
<comment type="caution">
    <text evidence="3">The sequence shown here is derived from an EMBL/GenBank/DDBJ whole genome shotgun (WGS) entry which is preliminary data.</text>
</comment>
<dbReference type="PANTHER" id="PTHR48125:SF12">
    <property type="entry name" value="AT HOOK TRANSCRIPTION FACTOR FAMILY-RELATED"/>
    <property type="match status" value="1"/>
</dbReference>
<feature type="compositionally biased region" description="Acidic residues" evidence="1">
    <location>
        <begin position="513"/>
        <end position="538"/>
    </location>
</feature>
<sequence length="1109" mass="122530">MENNRGKKPPEYSVDDILAEAKGRLSSKAYETLTGKDEQSAPRIQPPEPQPKPEQPAPPQPGPEIPAPISQPPQEMPAQPLTPGQNGEIRFRAADTAEGPLEPKTEGKEEQPAPRGLKGFFARRRSRKAAKACEFDEEEDIYYGLQLKPVEEYKKGYDDAVSADQGPTPAFRYLFDETPEDEVEKEISARFQPWEPAAPVRLIRETQQRPLGPTAPKATESPAPEQPDRPKKDTRARQESAALTPKESTQEFRLPDLAAGHHLHLEPLPFPKETESGYTDLEEAARLVRQARKETDAPEQRTRPRAQRPAREVITAQPPVSKNEITKEIEVVPHETDRQPPAAGLPNQPSTQALPQEQAKPAPAEPKPAPEPAQPEALKQKAIGQSPAQPEPAVLHSSAGQEPAAPKTAAEEPQSEEEKRARAALEQLQAEAAQRKAEQQKKEQIRASRKYLPNTLPVHVLEFDLLEAALTRVEESYQTAPEEPPKEPAREPRRRKKRQPASSGVHTFRFLGEVEEDNDPGDEPGTEPEPENLDDYTAPEDAPSILHELGAEHRALALRVSVTGILLLVMLFWGFVSERSGMLPAFLRAEVLPLAYLITNLCLLTMVIVFCRKTVLGGIRALVSLQANADSGVAVAAAAAWIQGFALLFQTQEVERGQLHLYAVLAALGLFLNSAGKLSMVRRIRANFRFLISPEPKMGVELFDDYNTALQLAKGSVVGEPLIAYQRKTGFFRNFLRNSYEPDPSELASQSMSPLLFLGTLVLCAVSLVLTRSASAAITALAAAACVSAPITSMLCVNMPISRLSALARRCGTMLVGNPAVEYFCNTNALMTDAKELFPKGTVILNGIKTFGGQRIDEVIMDASAVMCTLGGPLSDLFEQIIQNRRDILPKAENITYEDERGVTGWVNGRRTLVGTRWLLEQHGLTPPSRDYENKYLLGGKKVVYLASQGELVAMFVVSYHSDKRRALELRRMERNGISLILRTTDPNMTPEFVAECFGLDPHSVRVLPETLGTLYQTKITKERERADALFVTKGRPASMMRMLTACVREKSNITMATLLQTVGVILGFTFVAFLVFYSGLEQLSTMALLLYQLFWAAAVLVIPRLRKP</sequence>
<dbReference type="Proteomes" id="UP000754750">
    <property type="component" value="Unassembled WGS sequence"/>
</dbReference>
<evidence type="ECO:0000256" key="2">
    <source>
        <dbReference type="SAM" id="Phobius"/>
    </source>
</evidence>
<dbReference type="RefSeq" id="WP_326840885.1">
    <property type="nucleotide sequence ID" value="NZ_SVNY01000007.1"/>
</dbReference>
<feature type="compositionally biased region" description="Basic and acidic residues" evidence="1">
    <location>
        <begin position="283"/>
        <end position="302"/>
    </location>
</feature>
<reference evidence="3" key="1">
    <citation type="submission" date="2019-04" db="EMBL/GenBank/DDBJ databases">
        <title>Evolution of Biomass-Degrading Anaerobic Consortia Revealed by Metagenomics.</title>
        <authorList>
            <person name="Peng X."/>
        </authorList>
    </citation>
    <scope>NUCLEOTIDE SEQUENCE</scope>
    <source>
        <strain evidence="3">SIG551</strain>
    </source>
</reference>
<keyword evidence="2" id="KW-0472">Membrane</keyword>
<evidence type="ECO:0000313" key="3">
    <source>
        <dbReference type="EMBL" id="MBE6834478.1"/>
    </source>
</evidence>
<feature type="transmembrane region" description="Helical" evidence="2">
    <location>
        <begin position="632"/>
        <end position="649"/>
    </location>
</feature>
<name>A0A928Q3X9_9FIRM</name>
<dbReference type="AlphaFoldDB" id="A0A928Q3X9"/>
<proteinExistence type="predicted"/>
<feature type="transmembrane region" description="Helical" evidence="2">
    <location>
        <begin position="661"/>
        <end position="680"/>
    </location>
</feature>
<feature type="compositionally biased region" description="Pro residues" evidence="1">
    <location>
        <begin position="44"/>
        <end position="75"/>
    </location>
</feature>
<dbReference type="InterPro" id="IPR023299">
    <property type="entry name" value="ATPase_P-typ_cyto_dom_N"/>
</dbReference>
<feature type="compositionally biased region" description="Basic and acidic residues" evidence="1">
    <location>
        <begin position="324"/>
        <end position="338"/>
    </location>
</feature>
<dbReference type="InterPro" id="IPR023214">
    <property type="entry name" value="HAD_sf"/>
</dbReference>
<feature type="region of interest" description="Disordered" evidence="1">
    <location>
        <begin position="23"/>
        <end position="120"/>
    </location>
</feature>
<feature type="transmembrane region" description="Helical" evidence="2">
    <location>
        <begin position="755"/>
        <end position="774"/>
    </location>
</feature>
<dbReference type="Gene3D" id="3.40.1110.10">
    <property type="entry name" value="Calcium-transporting ATPase, cytoplasmic domain N"/>
    <property type="match status" value="1"/>
</dbReference>
<dbReference type="PANTHER" id="PTHR48125">
    <property type="entry name" value="LP07818P1"/>
    <property type="match status" value="1"/>
</dbReference>
<feature type="compositionally biased region" description="Basic and acidic residues" evidence="1">
    <location>
        <begin position="226"/>
        <end position="238"/>
    </location>
</feature>
<feature type="region of interest" description="Disordered" evidence="1">
    <location>
        <begin position="183"/>
        <end position="452"/>
    </location>
</feature>